<reference evidence="2 4" key="1">
    <citation type="journal article" date="2008" name="Science">
        <title>The Physcomitrella genome reveals evolutionary insights into the conquest of land by plants.</title>
        <authorList>
            <person name="Rensing S."/>
            <person name="Lang D."/>
            <person name="Zimmer A."/>
            <person name="Terry A."/>
            <person name="Salamov A."/>
            <person name="Shapiro H."/>
            <person name="Nishiyama T."/>
            <person name="Perroud P.-F."/>
            <person name="Lindquist E."/>
            <person name="Kamisugi Y."/>
            <person name="Tanahashi T."/>
            <person name="Sakakibara K."/>
            <person name="Fujita T."/>
            <person name="Oishi K."/>
            <person name="Shin-I T."/>
            <person name="Kuroki Y."/>
            <person name="Toyoda A."/>
            <person name="Suzuki Y."/>
            <person name="Hashimoto A."/>
            <person name="Yamaguchi K."/>
            <person name="Sugano A."/>
            <person name="Kohara Y."/>
            <person name="Fujiyama A."/>
            <person name="Anterola A."/>
            <person name="Aoki S."/>
            <person name="Ashton N."/>
            <person name="Barbazuk W.B."/>
            <person name="Barker E."/>
            <person name="Bennetzen J."/>
            <person name="Bezanilla M."/>
            <person name="Blankenship R."/>
            <person name="Cho S.H."/>
            <person name="Dutcher S."/>
            <person name="Estelle M."/>
            <person name="Fawcett J.A."/>
            <person name="Gundlach H."/>
            <person name="Hanada K."/>
            <person name="Heyl A."/>
            <person name="Hicks K.A."/>
            <person name="Hugh J."/>
            <person name="Lohr M."/>
            <person name="Mayer K."/>
            <person name="Melkozernov A."/>
            <person name="Murata T."/>
            <person name="Nelson D."/>
            <person name="Pils B."/>
            <person name="Prigge M."/>
            <person name="Reiss B."/>
            <person name="Renner T."/>
            <person name="Rombauts S."/>
            <person name="Rushton P."/>
            <person name="Sanderfoot A."/>
            <person name="Schween G."/>
            <person name="Shiu S.-H."/>
            <person name="Stueber K."/>
            <person name="Theodoulou F.L."/>
            <person name="Tu H."/>
            <person name="Van de Peer Y."/>
            <person name="Verrier P.J."/>
            <person name="Waters E."/>
            <person name="Wood A."/>
            <person name="Yang L."/>
            <person name="Cove D."/>
            <person name="Cuming A."/>
            <person name="Hasebe M."/>
            <person name="Lucas S."/>
            <person name="Mishler D.B."/>
            <person name="Reski R."/>
            <person name="Grigoriev I."/>
            <person name="Quatrano R.S."/>
            <person name="Boore J.L."/>
        </authorList>
    </citation>
    <scope>NUCLEOTIDE SEQUENCE [LARGE SCALE GENOMIC DNA]</scope>
    <source>
        <strain evidence="3 4">cv. Gransden 2004</strain>
    </source>
</reference>
<organism evidence="2">
    <name type="scientific">Physcomitrium patens</name>
    <name type="common">Spreading-leaved earth moss</name>
    <name type="synonym">Physcomitrella patens</name>
    <dbReference type="NCBI Taxonomy" id="3218"/>
    <lineage>
        <taxon>Eukaryota</taxon>
        <taxon>Viridiplantae</taxon>
        <taxon>Streptophyta</taxon>
        <taxon>Embryophyta</taxon>
        <taxon>Bryophyta</taxon>
        <taxon>Bryophytina</taxon>
        <taxon>Bryopsida</taxon>
        <taxon>Funariidae</taxon>
        <taxon>Funariales</taxon>
        <taxon>Funariaceae</taxon>
        <taxon>Physcomitrium</taxon>
    </lineage>
</organism>
<sequence>MEMNEGVWSRMPSELIERVLSLLPVPVLCRFRSVCKTWRQLFRTPSFLDLCDRNGTPKEYLFLARCLSDPDDGLVCSIDEAMTFLDIEAGRWYWIKSEHWRHYSFALPHESSETRLLAMDESLVCEFTALPDDPNKGYAIFISDPIAKTAAVELPPVPSYRYSRETSGLPTSMTIDVDKVAYTFKVFLNCDLRWYVYESSIGVWRDLGTIPDFQHAEFECAKFGV</sequence>
<gene>
    <name evidence="2" type="ORF">PHYPA_021146</name>
</gene>
<dbReference type="InterPro" id="IPR001810">
    <property type="entry name" value="F-box_dom"/>
</dbReference>
<accession>A0A2K1J925</accession>
<reference evidence="3" key="3">
    <citation type="submission" date="2020-12" db="UniProtKB">
        <authorList>
            <consortium name="EnsemblPlants"/>
        </authorList>
    </citation>
    <scope>IDENTIFICATION</scope>
</reference>
<dbReference type="InParanoid" id="A0A2K1J925"/>
<dbReference type="Gramene" id="Pp3c16_17760V3.1">
    <property type="protein sequence ID" value="Pp3c16_17760V3.1"/>
    <property type="gene ID" value="Pp3c16_17760"/>
</dbReference>
<evidence type="ECO:0000313" key="4">
    <source>
        <dbReference type="Proteomes" id="UP000006727"/>
    </source>
</evidence>
<dbReference type="PROSITE" id="PS50181">
    <property type="entry name" value="FBOX"/>
    <property type="match status" value="1"/>
</dbReference>
<dbReference type="PANTHER" id="PTHR31672">
    <property type="entry name" value="BNACNNG10540D PROTEIN"/>
    <property type="match status" value="1"/>
</dbReference>
<dbReference type="CDD" id="cd22157">
    <property type="entry name" value="F-box_AtFBW1-like"/>
    <property type="match status" value="1"/>
</dbReference>
<dbReference type="Pfam" id="PF00646">
    <property type="entry name" value="F-box"/>
    <property type="match status" value="1"/>
</dbReference>
<dbReference type="EMBL" id="ABEU02000016">
    <property type="protein sequence ID" value="PNR38035.1"/>
    <property type="molecule type" value="Genomic_DNA"/>
</dbReference>
<dbReference type="EnsemblPlants" id="Pp3c16_17760V3.2">
    <property type="protein sequence ID" value="Pp3c16_17760V3.2"/>
    <property type="gene ID" value="Pp3c16_17760"/>
</dbReference>
<dbReference type="Proteomes" id="UP000006727">
    <property type="component" value="Chromosome 16"/>
</dbReference>
<dbReference type="AlphaFoldDB" id="A0A2K1J925"/>
<keyword evidence="4" id="KW-1185">Reference proteome</keyword>
<dbReference type="InterPro" id="IPR036047">
    <property type="entry name" value="F-box-like_dom_sf"/>
</dbReference>
<protein>
    <recommendedName>
        <fullName evidence="1">F-box domain-containing protein</fullName>
    </recommendedName>
</protein>
<dbReference type="SUPFAM" id="SSF81383">
    <property type="entry name" value="F-box domain"/>
    <property type="match status" value="1"/>
</dbReference>
<dbReference type="Gene3D" id="1.20.1280.50">
    <property type="match status" value="1"/>
</dbReference>
<dbReference type="EnsemblPlants" id="Pp3c16_17760V3.1">
    <property type="protein sequence ID" value="Pp3c16_17760V3.1"/>
    <property type="gene ID" value="Pp3c16_17760"/>
</dbReference>
<dbReference type="PANTHER" id="PTHR31672:SF2">
    <property type="entry name" value="F-BOX DOMAIN-CONTAINING PROTEIN"/>
    <property type="match status" value="1"/>
</dbReference>
<dbReference type="Gramene" id="Pp3c16_17760V3.2">
    <property type="protein sequence ID" value="Pp3c16_17760V3.2"/>
    <property type="gene ID" value="Pp3c16_17760"/>
</dbReference>
<evidence type="ECO:0000313" key="2">
    <source>
        <dbReference type="EMBL" id="PNR38035.1"/>
    </source>
</evidence>
<name>A0A2K1J925_PHYPA</name>
<proteinExistence type="predicted"/>
<evidence type="ECO:0000313" key="3">
    <source>
        <dbReference type="EnsemblPlants" id="Pp3c16_17760V3.1"/>
    </source>
</evidence>
<reference evidence="2 4" key="2">
    <citation type="journal article" date="2018" name="Plant J.">
        <title>The Physcomitrella patens chromosome-scale assembly reveals moss genome structure and evolution.</title>
        <authorList>
            <person name="Lang D."/>
            <person name="Ullrich K.K."/>
            <person name="Murat F."/>
            <person name="Fuchs J."/>
            <person name="Jenkins J."/>
            <person name="Haas F.B."/>
            <person name="Piednoel M."/>
            <person name="Gundlach H."/>
            <person name="Van Bel M."/>
            <person name="Meyberg R."/>
            <person name="Vives C."/>
            <person name="Morata J."/>
            <person name="Symeonidi A."/>
            <person name="Hiss M."/>
            <person name="Muchero W."/>
            <person name="Kamisugi Y."/>
            <person name="Saleh O."/>
            <person name="Blanc G."/>
            <person name="Decker E.L."/>
            <person name="van Gessel N."/>
            <person name="Grimwood J."/>
            <person name="Hayes R.D."/>
            <person name="Graham S.W."/>
            <person name="Gunter L.E."/>
            <person name="McDaniel S.F."/>
            <person name="Hoernstein S.N.W."/>
            <person name="Larsson A."/>
            <person name="Li F.W."/>
            <person name="Perroud P.F."/>
            <person name="Phillips J."/>
            <person name="Ranjan P."/>
            <person name="Rokshar D.S."/>
            <person name="Rothfels C.J."/>
            <person name="Schneider L."/>
            <person name="Shu S."/>
            <person name="Stevenson D.W."/>
            <person name="Thummler F."/>
            <person name="Tillich M."/>
            <person name="Villarreal Aguilar J.C."/>
            <person name="Widiez T."/>
            <person name="Wong G.K."/>
            <person name="Wymore A."/>
            <person name="Zhang Y."/>
            <person name="Zimmer A.D."/>
            <person name="Quatrano R.S."/>
            <person name="Mayer K.F.X."/>
            <person name="Goodstein D."/>
            <person name="Casacuberta J.M."/>
            <person name="Vandepoele K."/>
            <person name="Reski R."/>
            <person name="Cuming A.C."/>
            <person name="Tuskan G.A."/>
            <person name="Maumus F."/>
            <person name="Salse J."/>
            <person name="Schmutz J."/>
            <person name="Rensing S.A."/>
        </authorList>
    </citation>
    <scope>NUCLEOTIDE SEQUENCE [LARGE SCALE GENOMIC DNA]</scope>
    <source>
        <strain evidence="3 4">cv. Gransden 2004</strain>
    </source>
</reference>
<dbReference type="SMART" id="SM00256">
    <property type="entry name" value="FBOX"/>
    <property type="match status" value="1"/>
</dbReference>
<dbReference type="InterPro" id="IPR050796">
    <property type="entry name" value="SCF_F-box_component"/>
</dbReference>
<evidence type="ECO:0000259" key="1">
    <source>
        <dbReference type="PROSITE" id="PS50181"/>
    </source>
</evidence>
<feature type="domain" description="F-box" evidence="1">
    <location>
        <begin position="5"/>
        <end position="50"/>
    </location>
</feature>